<evidence type="ECO:0000313" key="3">
    <source>
        <dbReference type="Proteomes" id="UP000018721"/>
    </source>
</evidence>
<dbReference type="Proteomes" id="UP000018721">
    <property type="component" value="Unassembled WGS sequence"/>
</dbReference>
<comment type="caution">
    <text evidence="2">The sequence shown here is derived from an EMBL/GenBank/DDBJ whole genome shotgun (WGS) entry which is preliminary data.</text>
</comment>
<proteinExistence type="predicted"/>
<dbReference type="EMBL" id="ANIZ01002314">
    <property type="protein sequence ID" value="ETI41378.1"/>
    <property type="molecule type" value="Genomic_DNA"/>
</dbReference>
<keyword evidence="1" id="KW-0175">Coiled coil</keyword>
<dbReference type="OrthoDB" id="129101at2759"/>
<accession>V9ESD5</accession>
<dbReference type="AlphaFoldDB" id="V9ESD5"/>
<reference evidence="2 3" key="1">
    <citation type="submission" date="2013-11" db="EMBL/GenBank/DDBJ databases">
        <title>The Genome Sequence of Phytophthora parasitica P1569.</title>
        <authorList>
            <consortium name="The Broad Institute Genomics Platform"/>
            <person name="Russ C."/>
            <person name="Tyler B."/>
            <person name="Panabieres F."/>
            <person name="Shan W."/>
            <person name="Tripathy S."/>
            <person name="Grunwald N."/>
            <person name="Machado M."/>
            <person name="Johnson C.S."/>
            <person name="Arredondo F."/>
            <person name="Hong C."/>
            <person name="Coffey M."/>
            <person name="Young S.K."/>
            <person name="Zeng Q."/>
            <person name="Gargeya S."/>
            <person name="Fitzgerald M."/>
            <person name="Abouelleil A."/>
            <person name="Alvarado L."/>
            <person name="Chapman S.B."/>
            <person name="Gainer-Dewar J."/>
            <person name="Goldberg J."/>
            <person name="Griggs A."/>
            <person name="Gujja S."/>
            <person name="Hansen M."/>
            <person name="Howarth C."/>
            <person name="Imamovic A."/>
            <person name="Ireland A."/>
            <person name="Larimer J."/>
            <person name="McCowan C."/>
            <person name="Murphy C."/>
            <person name="Pearson M."/>
            <person name="Poon T.W."/>
            <person name="Priest M."/>
            <person name="Roberts A."/>
            <person name="Saif S."/>
            <person name="Shea T."/>
            <person name="Sykes S."/>
            <person name="Wortman J."/>
            <person name="Nusbaum C."/>
            <person name="Birren B."/>
        </authorList>
    </citation>
    <scope>NUCLEOTIDE SEQUENCE [LARGE SCALE GENOMIC DNA]</scope>
    <source>
        <strain evidence="2 3">P1569</strain>
    </source>
</reference>
<feature type="coiled-coil region" evidence="1">
    <location>
        <begin position="63"/>
        <end position="97"/>
    </location>
</feature>
<name>V9ESD5_PHYNI</name>
<dbReference type="eggNOG" id="ENOG502RG4M">
    <property type="taxonomic scope" value="Eukaryota"/>
</dbReference>
<dbReference type="HOGENOM" id="CLU_027764_3_0_1"/>
<keyword evidence="3" id="KW-1185">Reference proteome</keyword>
<gene>
    <name evidence="2" type="ORF">F443_13385</name>
</gene>
<protein>
    <submittedName>
        <fullName evidence="2">Uncharacterized protein</fullName>
    </submittedName>
</protein>
<feature type="non-terminal residue" evidence="2">
    <location>
        <position position="1"/>
    </location>
</feature>
<evidence type="ECO:0000256" key="1">
    <source>
        <dbReference type="SAM" id="Coils"/>
    </source>
</evidence>
<evidence type="ECO:0000313" key="2">
    <source>
        <dbReference type="EMBL" id="ETI41378.1"/>
    </source>
</evidence>
<sequence>SAGTRINHNQTQAPTEMNCQLEALDALLMEGERLLGLQTVDNPARTTRNVIVGMHNTRGIANCRNYRLNKKAQRDELRRQEVELRLKLSRLRQLKRAKKAKEDATRSSCYLLWRDLATRLRVERNDTEVQQQQLRFVVNNQAMYIDAMREILAERVNSSMAFFDTELAVPFNWYIQELEARLLQMDEVFHTNKLVHKRESGVAAEAFYPRSRLVLPSSVSETSNIFWQIGQQLFSDRQDYVHYQDANYPDNTIIASFVDTDKQETGETGSRLQRFISRRFVQDTQLSFCWKLIADGDGFYRGAKTDETGWCRFFPSEDANEPGTVVEICVRRVSVPFSGPAPESSVVNAFHKVLHEDSKGVLMHIVTTMENTLLDKALTDISRLPA</sequence>
<organism evidence="2 3">
    <name type="scientific">Phytophthora nicotianae P1569</name>
    <dbReference type="NCBI Taxonomy" id="1317065"/>
    <lineage>
        <taxon>Eukaryota</taxon>
        <taxon>Sar</taxon>
        <taxon>Stramenopiles</taxon>
        <taxon>Oomycota</taxon>
        <taxon>Peronosporomycetes</taxon>
        <taxon>Peronosporales</taxon>
        <taxon>Peronosporaceae</taxon>
        <taxon>Phytophthora</taxon>
    </lineage>
</organism>